<name>G0R4K8_ICHMU</name>
<dbReference type="GO" id="GO:0051377">
    <property type="term" value="F:mannose-ethanolamine phosphotransferase activity"/>
    <property type="evidence" value="ECO:0007669"/>
    <property type="project" value="TreeGrafter"/>
</dbReference>
<dbReference type="InterPro" id="IPR039524">
    <property type="entry name" value="PIGO/GPI13"/>
</dbReference>
<reference evidence="1 2" key="1">
    <citation type="submission" date="2011-07" db="EMBL/GenBank/DDBJ databases">
        <authorList>
            <person name="Coyne R."/>
            <person name="Brami D."/>
            <person name="Johnson J."/>
            <person name="Hostetler J."/>
            <person name="Hannick L."/>
            <person name="Clark T."/>
            <person name="Cassidy-Hanley D."/>
            <person name="Inman J."/>
        </authorList>
    </citation>
    <scope>NUCLEOTIDE SEQUENCE [LARGE SCALE GENOMIC DNA]</scope>
    <source>
        <strain evidence="1 2">G5</strain>
    </source>
</reference>
<organism evidence="1 2">
    <name type="scientific">Ichthyophthirius multifiliis</name>
    <name type="common">White spot disease agent</name>
    <name type="synonym">Ich</name>
    <dbReference type="NCBI Taxonomy" id="5932"/>
    <lineage>
        <taxon>Eukaryota</taxon>
        <taxon>Sar</taxon>
        <taxon>Alveolata</taxon>
        <taxon>Ciliophora</taxon>
        <taxon>Intramacronucleata</taxon>
        <taxon>Oligohymenophorea</taxon>
        <taxon>Hymenostomatida</taxon>
        <taxon>Ophryoglenina</taxon>
        <taxon>Ichthyophthirius</taxon>
    </lineage>
</organism>
<dbReference type="EMBL" id="GL984351">
    <property type="protein sequence ID" value="EGR27606.1"/>
    <property type="molecule type" value="Genomic_DNA"/>
</dbReference>
<dbReference type="RefSeq" id="XP_004025058.1">
    <property type="nucleotide sequence ID" value="XM_004025009.1"/>
</dbReference>
<dbReference type="AlphaFoldDB" id="G0R4K8"/>
<evidence type="ECO:0000313" key="2">
    <source>
        <dbReference type="Proteomes" id="UP000008983"/>
    </source>
</evidence>
<dbReference type="STRING" id="857967.G0R4K8"/>
<dbReference type="InterPro" id="IPR017850">
    <property type="entry name" value="Alkaline_phosphatase_core_sf"/>
</dbReference>
<sequence length="239" mass="27650">MEAVNTTDQISGFLMNEMSEKSTLLVFSDHGQLLNGNHGGNSTEEIETIIYGYNKKGFIKQQKMDISQLMDVIYLNSTTDQLDITATICMLKGCPIPRNNLGIIISDFFLDLEQNSQAVIANAFYTNFRQVEDQVRDIQDFMHNLNENTFNELMEMAKNIKNKYKRLFTTGIKYKNSYQLNPLKLKQFIGQIQNFGYKVKSIFRNEGQTPNLVYIKYGVIIWNIAFSNNQNLRIHIKKK</sequence>
<dbReference type="GO" id="GO:0005789">
    <property type="term" value="C:endoplasmic reticulum membrane"/>
    <property type="evidence" value="ECO:0007669"/>
    <property type="project" value="TreeGrafter"/>
</dbReference>
<dbReference type="Proteomes" id="UP000008983">
    <property type="component" value="Unassembled WGS sequence"/>
</dbReference>
<dbReference type="InParanoid" id="G0R4K8"/>
<accession>G0R4K8</accession>
<dbReference type="Gene3D" id="3.40.720.10">
    <property type="entry name" value="Alkaline Phosphatase, subunit A"/>
    <property type="match status" value="1"/>
</dbReference>
<evidence type="ECO:0000313" key="1">
    <source>
        <dbReference type="EMBL" id="EGR27606.1"/>
    </source>
</evidence>
<gene>
    <name evidence="1" type="ORF">IMG5_193590</name>
</gene>
<dbReference type="PANTHER" id="PTHR23071:SF1">
    <property type="entry name" value="GPI ETHANOLAMINE PHOSPHATE TRANSFERASE 3"/>
    <property type="match status" value="1"/>
</dbReference>
<dbReference type="GO" id="GO:0006506">
    <property type="term" value="P:GPI anchor biosynthetic process"/>
    <property type="evidence" value="ECO:0007669"/>
    <property type="project" value="InterPro"/>
</dbReference>
<dbReference type="GeneID" id="14903674"/>
<dbReference type="PANTHER" id="PTHR23071">
    <property type="entry name" value="PHOSPHATIDYLINOSITOL GLYCAN"/>
    <property type="match status" value="1"/>
</dbReference>
<dbReference type="SUPFAM" id="SSF53649">
    <property type="entry name" value="Alkaline phosphatase-like"/>
    <property type="match status" value="1"/>
</dbReference>
<protein>
    <submittedName>
        <fullName evidence="1">Uncharacterized protein</fullName>
    </submittedName>
</protein>
<dbReference type="eggNOG" id="KOG2126">
    <property type="taxonomic scope" value="Eukaryota"/>
</dbReference>
<keyword evidence="2" id="KW-1185">Reference proteome</keyword>
<proteinExistence type="predicted"/>
<dbReference type="OrthoDB" id="272139at2759"/>